<organism evidence="4 5">
    <name type="scientific">Strongyloides venezuelensis</name>
    <name type="common">Threadworm</name>
    <dbReference type="NCBI Taxonomy" id="75913"/>
    <lineage>
        <taxon>Eukaryota</taxon>
        <taxon>Metazoa</taxon>
        <taxon>Ecdysozoa</taxon>
        <taxon>Nematoda</taxon>
        <taxon>Chromadorea</taxon>
        <taxon>Rhabditida</taxon>
        <taxon>Tylenchina</taxon>
        <taxon>Panagrolaimomorpha</taxon>
        <taxon>Strongyloidoidea</taxon>
        <taxon>Strongyloididae</taxon>
        <taxon>Strongyloides</taxon>
    </lineage>
</organism>
<dbReference type="AlphaFoldDB" id="A0A0K0EW68"/>
<evidence type="ECO:0000256" key="3">
    <source>
        <dbReference type="SAM" id="SignalP"/>
    </source>
</evidence>
<evidence type="ECO:0000256" key="2">
    <source>
        <dbReference type="SAM" id="Phobius"/>
    </source>
</evidence>
<protein>
    <submittedName>
        <fullName evidence="5">Syndecan domain-containing protein</fullName>
    </submittedName>
</protein>
<feature type="signal peptide" evidence="3">
    <location>
        <begin position="1"/>
        <end position="24"/>
    </location>
</feature>
<reference evidence="4" key="1">
    <citation type="submission" date="2014-07" db="EMBL/GenBank/DDBJ databases">
        <authorList>
            <person name="Martin A.A"/>
            <person name="De Silva N."/>
        </authorList>
    </citation>
    <scope>NUCLEOTIDE SEQUENCE</scope>
</reference>
<keyword evidence="2" id="KW-1133">Transmembrane helix</keyword>
<dbReference type="WBParaSite" id="SVE_0076700.1">
    <property type="protein sequence ID" value="SVE_0076700.1"/>
    <property type="gene ID" value="SVE_0076700"/>
</dbReference>
<sequence length="127" mass="14220">MIKGKIVQISLIIFYLSVLCYVCAQQTADNVQQDHFKGSVNKNLTEDIHLRGSAENTQKMKLNQKQGQDTPKLLLSVFGGLICAVILTVTIIFAVFYVYKKDKKGSNRNGKNNTVSSSSSTIIRHRR</sequence>
<name>A0A0K0EW68_STRVS</name>
<feature type="chain" id="PRO_5005328915" evidence="3">
    <location>
        <begin position="25"/>
        <end position="127"/>
    </location>
</feature>
<feature type="region of interest" description="Disordered" evidence="1">
    <location>
        <begin position="104"/>
        <end position="127"/>
    </location>
</feature>
<keyword evidence="2" id="KW-0812">Transmembrane</keyword>
<accession>A0A0K0EW68</accession>
<feature type="transmembrane region" description="Helical" evidence="2">
    <location>
        <begin position="73"/>
        <end position="99"/>
    </location>
</feature>
<reference evidence="5" key="2">
    <citation type="submission" date="2015-08" db="UniProtKB">
        <authorList>
            <consortium name="WormBaseParasite"/>
        </authorList>
    </citation>
    <scope>IDENTIFICATION</scope>
</reference>
<keyword evidence="2" id="KW-0472">Membrane</keyword>
<proteinExistence type="predicted"/>
<evidence type="ECO:0000313" key="4">
    <source>
        <dbReference type="Proteomes" id="UP000035680"/>
    </source>
</evidence>
<keyword evidence="4" id="KW-1185">Reference proteome</keyword>
<evidence type="ECO:0000313" key="5">
    <source>
        <dbReference type="WBParaSite" id="SVE_0076700.1"/>
    </source>
</evidence>
<keyword evidence="3" id="KW-0732">Signal</keyword>
<evidence type="ECO:0000256" key="1">
    <source>
        <dbReference type="SAM" id="MobiDB-lite"/>
    </source>
</evidence>
<dbReference type="Proteomes" id="UP000035680">
    <property type="component" value="Unassembled WGS sequence"/>
</dbReference>